<organism evidence="2 3">
    <name type="scientific">Heligmosomoides polygyrus</name>
    <name type="common">Parasitic roundworm</name>
    <dbReference type="NCBI Taxonomy" id="6339"/>
    <lineage>
        <taxon>Eukaryota</taxon>
        <taxon>Metazoa</taxon>
        <taxon>Ecdysozoa</taxon>
        <taxon>Nematoda</taxon>
        <taxon>Chromadorea</taxon>
        <taxon>Rhabditida</taxon>
        <taxon>Rhabditina</taxon>
        <taxon>Rhabditomorpha</taxon>
        <taxon>Strongyloidea</taxon>
        <taxon>Heligmosomidae</taxon>
        <taxon>Heligmosomoides</taxon>
    </lineage>
</organism>
<evidence type="ECO:0000313" key="1">
    <source>
        <dbReference type="EMBL" id="VDO89902.1"/>
    </source>
</evidence>
<evidence type="ECO:0000313" key="2">
    <source>
        <dbReference type="Proteomes" id="UP000050761"/>
    </source>
</evidence>
<accession>A0A3P8D0T2</accession>
<keyword evidence="2" id="KW-1185">Reference proteome</keyword>
<evidence type="ECO:0000313" key="3">
    <source>
        <dbReference type="WBParaSite" id="HPBE_0001180001-mRNA-1"/>
    </source>
</evidence>
<dbReference type="Proteomes" id="UP000050761">
    <property type="component" value="Unassembled WGS sequence"/>
</dbReference>
<reference evidence="3" key="2">
    <citation type="submission" date="2019-09" db="UniProtKB">
        <authorList>
            <consortium name="WormBaseParasite"/>
        </authorList>
    </citation>
    <scope>IDENTIFICATION</scope>
</reference>
<dbReference type="WBParaSite" id="HPBE_0001180001-mRNA-1">
    <property type="protein sequence ID" value="HPBE_0001180001-mRNA-1"/>
    <property type="gene ID" value="HPBE_0001180001"/>
</dbReference>
<sequence length="95" mass="11288">MIGGGKKRLRGRPFVYRPRRRRGRRPLVTVVAFCDYCQHDVQLDVKFYHLASRYLPTMHHASLDMMSARIVVTIPLRRRFLIRLIHCLVESVHFV</sequence>
<gene>
    <name evidence="1" type="ORF">HPBE_LOCUS11801</name>
</gene>
<protein>
    <submittedName>
        <fullName evidence="3">FLZ-type domain-containing protein</fullName>
    </submittedName>
</protein>
<reference evidence="1 2" key="1">
    <citation type="submission" date="2018-11" db="EMBL/GenBank/DDBJ databases">
        <authorList>
            <consortium name="Pathogen Informatics"/>
        </authorList>
    </citation>
    <scope>NUCLEOTIDE SEQUENCE [LARGE SCALE GENOMIC DNA]</scope>
</reference>
<proteinExistence type="predicted"/>
<dbReference type="EMBL" id="UZAH01027235">
    <property type="protein sequence ID" value="VDO89902.1"/>
    <property type="molecule type" value="Genomic_DNA"/>
</dbReference>
<name>A0A183FUE2_HELPZ</name>
<dbReference type="AlphaFoldDB" id="A0A183FUE2"/>
<accession>A0A183FUE2</accession>